<evidence type="ECO:0000313" key="5">
    <source>
        <dbReference type="Proteomes" id="UP000029878"/>
    </source>
</evidence>
<sequence length="198" mass="22050">MSIFKIYKKIMYVCMCLFIFTQNTQARDEFEKLGDILTLAPFGVLIVSLGMRDYEGAAQLTAGSLATQGTIELIKRGFEYAHLNGTSIDFAKRPCCDDYKGMPSGHAGGAFSAAGFVYYRYGWKPALPLIGLGIVTAASRVYAQKHTIWQVAVGSAIAWGWAYVFTTRYKPQTRFIVTPEISADSLGSFYGVNMHYRW</sequence>
<feature type="transmembrane region" description="Helical" evidence="1">
    <location>
        <begin position="126"/>
        <end position="142"/>
    </location>
</feature>
<proteinExistence type="predicted"/>
<organism evidence="4 5">
    <name type="scientific">Helicobacter trogontum</name>
    <dbReference type="NCBI Taxonomy" id="50960"/>
    <lineage>
        <taxon>Bacteria</taxon>
        <taxon>Pseudomonadati</taxon>
        <taxon>Campylobacterota</taxon>
        <taxon>Epsilonproteobacteria</taxon>
        <taxon>Campylobacterales</taxon>
        <taxon>Helicobacteraceae</taxon>
        <taxon>Helicobacter</taxon>
    </lineage>
</organism>
<protein>
    <submittedName>
        <fullName evidence="4">Phosphatase PAP2 family protein</fullName>
    </submittedName>
</protein>
<feature type="domain" description="Phosphatidic acid phosphatase type 2/haloperoxidase" evidence="3">
    <location>
        <begin position="55"/>
        <end position="166"/>
    </location>
</feature>
<dbReference type="RefSeq" id="WP_034346836.1">
    <property type="nucleotide sequence ID" value="NZ_FZNG01000027.1"/>
</dbReference>
<feature type="transmembrane region" description="Helical" evidence="1">
    <location>
        <begin position="148"/>
        <end position="166"/>
    </location>
</feature>
<dbReference type="Gene3D" id="1.20.144.10">
    <property type="entry name" value="Phosphatidic acid phosphatase type 2/haloperoxidase"/>
    <property type="match status" value="1"/>
</dbReference>
<dbReference type="SMART" id="SM00014">
    <property type="entry name" value="acidPPc"/>
    <property type="match status" value="1"/>
</dbReference>
<dbReference type="CDD" id="cd03394">
    <property type="entry name" value="PAP2_like_5"/>
    <property type="match status" value="1"/>
</dbReference>
<dbReference type="Pfam" id="PF01569">
    <property type="entry name" value="PAP2"/>
    <property type="match status" value="1"/>
</dbReference>
<dbReference type="InterPro" id="IPR036938">
    <property type="entry name" value="PAP2/HPO_sf"/>
</dbReference>
<name>A0A4U8SDH7_9HELI</name>
<accession>A0A4U8SDH7</accession>
<feature type="chain" id="PRO_5020226150" evidence="2">
    <location>
        <begin position="27"/>
        <end position="198"/>
    </location>
</feature>
<keyword evidence="1" id="KW-1133">Transmembrane helix</keyword>
<evidence type="ECO:0000256" key="2">
    <source>
        <dbReference type="SAM" id="SignalP"/>
    </source>
</evidence>
<reference evidence="4 5" key="1">
    <citation type="journal article" date="2014" name="Genome Announc.">
        <title>Draft genome sequences of eight enterohepatic helicobacter species isolated from both laboratory and wild rodents.</title>
        <authorList>
            <person name="Sheh A."/>
            <person name="Shen Z."/>
            <person name="Fox J.G."/>
        </authorList>
    </citation>
    <scope>NUCLEOTIDE SEQUENCE [LARGE SCALE GENOMIC DNA]</scope>
    <source>
        <strain evidence="4 5">ATCC 700114</strain>
    </source>
</reference>
<comment type="caution">
    <text evidence="4">The sequence shown here is derived from an EMBL/GenBank/DDBJ whole genome shotgun (WGS) entry which is preliminary data.</text>
</comment>
<feature type="signal peptide" evidence="2">
    <location>
        <begin position="1"/>
        <end position="26"/>
    </location>
</feature>
<evidence type="ECO:0000259" key="3">
    <source>
        <dbReference type="SMART" id="SM00014"/>
    </source>
</evidence>
<dbReference type="SUPFAM" id="SSF48317">
    <property type="entry name" value="Acid phosphatase/Vanadium-dependent haloperoxidase"/>
    <property type="match status" value="1"/>
</dbReference>
<evidence type="ECO:0000313" key="4">
    <source>
        <dbReference type="EMBL" id="TLD84175.1"/>
    </source>
</evidence>
<gene>
    <name evidence="4" type="ORF">LS81_002940</name>
</gene>
<keyword evidence="1" id="KW-0472">Membrane</keyword>
<keyword evidence="1" id="KW-0812">Transmembrane</keyword>
<dbReference type="OrthoDB" id="5321565at2"/>
<evidence type="ECO:0000256" key="1">
    <source>
        <dbReference type="SAM" id="Phobius"/>
    </source>
</evidence>
<dbReference type="InterPro" id="IPR000326">
    <property type="entry name" value="PAP2/HPO"/>
</dbReference>
<dbReference type="EMBL" id="JRPL02000004">
    <property type="protein sequence ID" value="TLD84175.1"/>
    <property type="molecule type" value="Genomic_DNA"/>
</dbReference>
<keyword evidence="2" id="KW-0732">Signal</keyword>
<dbReference type="AlphaFoldDB" id="A0A4U8SDH7"/>
<dbReference type="Proteomes" id="UP000029878">
    <property type="component" value="Unassembled WGS sequence"/>
</dbReference>